<organism evidence="9 10">
    <name type="scientific">Imshaugia aleurites</name>
    <dbReference type="NCBI Taxonomy" id="172621"/>
    <lineage>
        <taxon>Eukaryota</taxon>
        <taxon>Fungi</taxon>
        <taxon>Dikarya</taxon>
        <taxon>Ascomycota</taxon>
        <taxon>Pezizomycotina</taxon>
        <taxon>Lecanoromycetes</taxon>
        <taxon>OSLEUM clade</taxon>
        <taxon>Lecanoromycetidae</taxon>
        <taxon>Lecanorales</taxon>
        <taxon>Lecanorineae</taxon>
        <taxon>Parmeliaceae</taxon>
        <taxon>Imshaugia</taxon>
    </lineage>
</organism>
<dbReference type="Pfam" id="PF00165">
    <property type="entry name" value="HTH_AraC"/>
    <property type="match status" value="1"/>
</dbReference>
<dbReference type="GO" id="GO:0008168">
    <property type="term" value="F:methyltransferase activity"/>
    <property type="evidence" value="ECO:0007669"/>
    <property type="project" value="UniProtKB-KW"/>
</dbReference>
<evidence type="ECO:0000259" key="8">
    <source>
        <dbReference type="Pfam" id="PF02805"/>
    </source>
</evidence>
<dbReference type="Pfam" id="PF02805">
    <property type="entry name" value="Ada_Zn_binding"/>
    <property type="match status" value="1"/>
</dbReference>
<dbReference type="InterPro" id="IPR004026">
    <property type="entry name" value="Ada_DNA_repair_Zn-bd"/>
</dbReference>
<sequence>MYNQAFDYIAPEELDHVFLDSETAEKSASELEDLVQPFRSEKPAFVNDFAEDLPISWYEYGELPCSSPQDGPFRFESSGSHCNGDSTSLDPWVETSSMSFHTLPKLQTDNPPLNFLPNPRTAEWSMPWEEDLTDIPSSNSVPIALGNSYHSTPDLTKCSTPTSLSASNGPRVPTTGSLSSFDTETQRWHATLSRSRAADRYFLYGVLTTKIFCRPSCASRRPSRRHVVFFSFPGAIEAAEQAKFQPCKRCKPRTLGTRNTGVLAISQVLRSIIVQTFEKESEARKGDLKLETLAKSAGLSTFHFHRLFKATTQVTPADFIIACHALALQGILYTHPTRGTENRPSAVKLPPRWSERTARKALGGLSPKDFANGAKPTSVEYCYVSAPVGDLEVAYSRGQKTPNMTVHAILPLQEFGVPRGNHFWTSKGSEDHAQSLQQCVRELEEKCGDRDTELAADVLPVLWRARLWLKLTHDNG</sequence>
<reference evidence="9" key="1">
    <citation type="submission" date="2021-03" db="EMBL/GenBank/DDBJ databases">
        <authorList>
            <person name="Tagirdzhanova G."/>
        </authorList>
    </citation>
    <scope>NUCLEOTIDE SEQUENCE</scope>
</reference>
<dbReference type="GO" id="GO:0003700">
    <property type="term" value="F:DNA-binding transcription factor activity"/>
    <property type="evidence" value="ECO:0007669"/>
    <property type="project" value="InterPro"/>
</dbReference>
<proteinExistence type="predicted"/>
<evidence type="ECO:0000259" key="7">
    <source>
        <dbReference type="Pfam" id="PF00165"/>
    </source>
</evidence>
<dbReference type="OrthoDB" id="2447880at2759"/>
<keyword evidence="5" id="KW-0804">Transcription</keyword>
<dbReference type="EMBL" id="CAJPDT010000114">
    <property type="protein sequence ID" value="CAF9939017.1"/>
    <property type="molecule type" value="Genomic_DNA"/>
</dbReference>
<dbReference type="SUPFAM" id="SSF57884">
    <property type="entry name" value="Ada DNA repair protein, N-terminal domain (N-Ada 10)"/>
    <property type="match status" value="1"/>
</dbReference>
<dbReference type="GO" id="GO:0043565">
    <property type="term" value="F:sequence-specific DNA binding"/>
    <property type="evidence" value="ECO:0007669"/>
    <property type="project" value="InterPro"/>
</dbReference>
<dbReference type="Gene3D" id="1.10.10.60">
    <property type="entry name" value="Homeodomain-like"/>
    <property type="match status" value="1"/>
</dbReference>
<dbReference type="Gene3D" id="3.40.10.10">
    <property type="entry name" value="DNA Methylphosphotriester Repair Domain"/>
    <property type="match status" value="1"/>
</dbReference>
<feature type="domain" description="Ada DNA repair metal-binding" evidence="8">
    <location>
        <begin position="186"/>
        <end position="252"/>
    </location>
</feature>
<evidence type="ECO:0000256" key="4">
    <source>
        <dbReference type="ARBA" id="ARBA00023159"/>
    </source>
</evidence>
<dbReference type="GO" id="GO:0032259">
    <property type="term" value="P:methylation"/>
    <property type="evidence" value="ECO:0007669"/>
    <property type="project" value="UniProtKB-KW"/>
</dbReference>
<dbReference type="GO" id="GO:0006281">
    <property type="term" value="P:DNA repair"/>
    <property type="evidence" value="ECO:0007669"/>
    <property type="project" value="InterPro"/>
</dbReference>
<gene>
    <name evidence="9" type="ORF">IMSHALPRED_001173</name>
</gene>
<evidence type="ECO:0000256" key="6">
    <source>
        <dbReference type="SAM" id="MobiDB-lite"/>
    </source>
</evidence>
<dbReference type="GO" id="GO:0008270">
    <property type="term" value="F:zinc ion binding"/>
    <property type="evidence" value="ECO:0007669"/>
    <property type="project" value="InterPro"/>
</dbReference>
<dbReference type="AlphaFoldDB" id="A0A8H3PEB2"/>
<evidence type="ECO:0000313" key="9">
    <source>
        <dbReference type="EMBL" id="CAF9939017.1"/>
    </source>
</evidence>
<evidence type="ECO:0008006" key="11">
    <source>
        <dbReference type="Google" id="ProtNLM"/>
    </source>
</evidence>
<keyword evidence="2" id="KW-0489">Methyltransferase</keyword>
<keyword evidence="4" id="KW-0010">Activator</keyword>
<accession>A0A8H3PEB2</accession>
<dbReference type="InterPro" id="IPR035451">
    <property type="entry name" value="Ada-like_dom_sf"/>
</dbReference>
<keyword evidence="3" id="KW-0805">Transcription regulation</keyword>
<feature type="region of interest" description="Disordered" evidence="6">
    <location>
        <begin position="160"/>
        <end position="180"/>
    </location>
</feature>
<dbReference type="Proteomes" id="UP000664534">
    <property type="component" value="Unassembled WGS sequence"/>
</dbReference>
<evidence type="ECO:0000256" key="5">
    <source>
        <dbReference type="ARBA" id="ARBA00023163"/>
    </source>
</evidence>
<keyword evidence="2" id="KW-0808">Transferase</keyword>
<dbReference type="SUPFAM" id="SSF46689">
    <property type="entry name" value="Homeodomain-like"/>
    <property type="match status" value="1"/>
</dbReference>
<keyword evidence="10" id="KW-1185">Reference proteome</keyword>
<evidence type="ECO:0000256" key="2">
    <source>
        <dbReference type="ARBA" id="ARBA00022603"/>
    </source>
</evidence>
<dbReference type="InterPro" id="IPR018060">
    <property type="entry name" value="HTH_AraC"/>
</dbReference>
<evidence type="ECO:0000256" key="1">
    <source>
        <dbReference type="ARBA" id="ARBA00001947"/>
    </source>
</evidence>
<comment type="cofactor">
    <cofactor evidence="1">
        <name>Zn(2+)</name>
        <dbReference type="ChEBI" id="CHEBI:29105"/>
    </cofactor>
</comment>
<evidence type="ECO:0000256" key="3">
    <source>
        <dbReference type="ARBA" id="ARBA00023015"/>
    </source>
</evidence>
<evidence type="ECO:0000313" key="10">
    <source>
        <dbReference type="Proteomes" id="UP000664534"/>
    </source>
</evidence>
<protein>
    <recommendedName>
        <fullName evidence="11">Ada DNA repair metal-binding domain-containing protein</fullName>
    </recommendedName>
</protein>
<name>A0A8H3PEB2_9LECA</name>
<comment type="caution">
    <text evidence="9">The sequence shown here is derived from an EMBL/GenBank/DDBJ whole genome shotgun (WGS) entry which is preliminary data.</text>
</comment>
<feature type="domain" description="HTH araC/xylS-type" evidence="7">
    <location>
        <begin position="286"/>
        <end position="320"/>
    </location>
</feature>
<dbReference type="InterPro" id="IPR009057">
    <property type="entry name" value="Homeodomain-like_sf"/>
</dbReference>